<gene>
    <name evidence="7" type="ORF">QBC42DRAFT_246895</name>
</gene>
<dbReference type="Proteomes" id="UP001321749">
    <property type="component" value="Unassembled WGS sequence"/>
</dbReference>
<keyword evidence="6" id="KW-0406">Ion transport</keyword>
<evidence type="ECO:0000256" key="5">
    <source>
        <dbReference type="ARBA" id="ARBA00023136"/>
    </source>
</evidence>
<evidence type="ECO:0000313" key="7">
    <source>
        <dbReference type="EMBL" id="KAK4466984.1"/>
    </source>
</evidence>
<dbReference type="GO" id="GO:0016020">
    <property type="term" value="C:membrane"/>
    <property type="evidence" value="ECO:0007669"/>
    <property type="project" value="UniProtKB-SubCell"/>
</dbReference>
<organism evidence="7 8">
    <name type="scientific">Cladorrhinum samala</name>
    <dbReference type="NCBI Taxonomy" id="585594"/>
    <lineage>
        <taxon>Eukaryota</taxon>
        <taxon>Fungi</taxon>
        <taxon>Dikarya</taxon>
        <taxon>Ascomycota</taxon>
        <taxon>Pezizomycotina</taxon>
        <taxon>Sordariomycetes</taxon>
        <taxon>Sordariomycetidae</taxon>
        <taxon>Sordariales</taxon>
        <taxon>Podosporaceae</taxon>
        <taxon>Cladorrhinum</taxon>
    </lineage>
</organism>
<dbReference type="Pfam" id="PF04145">
    <property type="entry name" value="Ctr"/>
    <property type="match status" value="1"/>
</dbReference>
<keyword evidence="3 6" id="KW-0812">Transmembrane</keyword>
<feature type="transmembrane region" description="Helical" evidence="6">
    <location>
        <begin position="216"/>
        <end position="237"/>
    </location>
</feature>
<keyword evidence="4 6" id="KW-1133">Transmembrane helix</keyword>
<sequence length="258" mass="28192">MAIMFRKSVAANSFETFAAAPNQREPGRCIISNWHTTDACFLSKKLQIKNAAGMAAACVAVLLIAFMLEGLRRAVKEYDRHLVRRHLRKKYRIKTGKRSVARGMDISLGNAAGFAVVDRPLSLPKYRVLSTGDEGTRQSTTQTQPQIAVPVTSAPAQMDGASSSRQRIVGVGSSAKMEPVRYRPSLGEQLARTLLMTLTFVLAYLLMLLGMYYNGFILISIFVGVFLGIFAFTWGHLGGGGHKHDMPSSMGEITLCCG</sequence>
<name>A0AAV9I1C8_9PEZI</name>
<keyword evidence="6" id="KW-0813">Transport</keyword>
<dbReference type="AlphaFoldDB" id="A0AAV9I1C8"/>
<keyword evidence="6" id="KW-0186">Copper</keyword>
<dbReference type="GO" id="GO:0005375">
    <property type="term" value="F:copper ion transmembrane transporter activity"/>
    <property type="evidence" value="ECO:0007669"/>
    <property type="project" value="UniProtKB-UniRule"/>
</dbReference>
<protein>
    <recommendedName>
        <fullName evidence="6">Copper transport protein</fullName>
    </recommendedName>
</protein>
<comment type="caution">
    <text evidence="7">The sequence shown here is derived from an EMBL/GenBank/DDBJ whole genome shotgun (WGS) entry which is preliminary data.</text>
</comment>
<evidence type="ECO:0000256" key="2">
    <source>
        <dbReference type="ARBA" id="ARBA00006921"/>
    </source>
</evidence>
<dbReference type="EMBL" id="MU864928">
    <property type="protein sequence ID" value="KAK4466984.1"/>
    <property type="molecule type" value="Genomic_DNA"/>
</dbReference>
<dbReference type="InterPro" id="IPR007274">
    <property type="entry name" value="Cop_transporter"/>
</dbReference>
<feature type="transmembrane region" description="Helical" evidence="6">
    <location>
        <begin position="190"/>
        <end position="210"/>
    </location>
</feature>
<evidence type="ECO:0000256" key="4">
    <source>
        <dbReference type="ARBA" id="ARBA00022989"/>
    </source>
</evidence>
<evidence type="ECO:0000313" key="8">
    <source>
        <dbReference type="Proteomes" id="UP001321749"/>
    </source>
</evidence>
<keyword evidence="5 6" id="KW-0472">Membrane</keyword>
<comment type="subcellular location">
    <subcellularLocation>
        <location evidence="1 6">Membrane</location>
        <topology evidence="1 6">Multi-pass membrane protein</topology>
    </subcellularLocation>
</comment>
<evidence type="ECO:0000256" key="1">
    <source>
        <dbReference type="ARBA" id="ARBA00004141"/>
    </source>
</evidence>
<dbReference type="PANTHER" id="PTHR12483">
    <property type="entry name" value="SOLUTE CARRIER FAMILY 31 COPPER TRANSPORTERS"/>
    <property type="match status" value="1"/>
</dbReference>
<evidence type="ECO:0000256" key="6">
    <source>
        <dbReference type="RuleBase" id="RU367022"/>
    </source>
</evidence>
<feature type="transmembrane region" description="Helical" evidence="6">
    <location>
        <begin position="51"/>
        <end position="71"/>
    </location>
</feature>
<reference evidence="7" key="2">
    <citation type="submission" date="2023-06" db="EMBL/GenBank/DDBJ databases">
        <authorList>
            <consortium name="Lawrence Berkeley National Laboratory"/>
            <person name="Mondo S.J."/>
            <person name="Hensen N."/>
            <person name="Bonometti L."/>
            <person name="Westerberg I."/>
            <person name="Brannstrom I.O."/>
            <person name="Guillou S."/>
            <person name="Cros-Aarteil S."/>
            <person name="Calhoun S."/>
            <person name="Haridas S."/>
            <person name="Kuo A."/>
            <person name="Pangilinan J."/>
            <person name="Riley R."/>
            <person name="Labutti K."/>
            <person name="Andreopoulos B."/>
            <person name="Lipzen A."/>
            <person name="Chen C."/>
            <person name="Yanf M."/>
            <person name="Daum C."/>
            <person name="Ng V."/>
            <person name="Clum A."/>
            <person name="Steindorff A."/>
            <person name="Ohm R."/>
            <person name="Martin F."/>
            <person name="Silar P."/>
            <person name="Natvig D."/>
            <person name="Lalanne C."/>
            <person name="Gautier V."/>
            <person name="Ament-Velasquez S.L."/>
            <person name="Kruys A."/>
            <person name="Hutchinson M.I."/>
            <person name="Powell A.J."/>
            <person name="Barry K."/>
            <person name="Miller A.N."/>
            <person name="Grigoriev I.V."/>
            <person name="Debuchy R."/>
            <person name="Gladieux P."/>
            <person name="Thoren M.H."/>
            <person name="Johannesson H."/>
        </authorList>
    </citation>
    <scope>NUCLEOTIDE SEQUENCE</scope>
    <source>
        <strain evidence="7">PSN324</strain>
    </source>
</reference>
<accession>A0AAV9I1C8</accession>
<proteinExistence type="inferred from homology"/>
<keyword evidence="6" id="KW-0187">Copper transport</keyword>
<evidence type="ECO:0000256" key="3">
    <source>
        <dbReference type="ARBA" id="ARBA00022692"/>
    </source>
</evidence>
<keyword evidence="8" id="KW-1185">Reference proteome</keyword>
<comment type="similarity">
    <text evidence="2 6">Belongs to the copper transporter (Ctr) (TC 1.A.56) family. SLC31A subfamily.</text>
</comment>
<reference evidence="7" key="1">
    <citation type="journal article" date="2023" name="Mol. Phylogenet. Evol.">
        <title>Genome-scale phylogeny and comparative genomics of the fungal order Sordariales.</title>
        <authorList>
            <person name="Hensen N."/>
            <person name="Bonometti L."/>
            <person name="Westerberg I."/>
            <person name="Brannstrom I.O."/>
            <person name="Guillou S."/>
            <person name="Cros-Aarteil S."/>
            <person name="Calhoun S."/>
            <person name="Haridas S."/>
            <person name="Kuo A."/>
            <person name="Mondo S."/>
            <person name="Pangilinan J."/>
            <person name="Riley R."/>
            <person name="LaButti K."/>
            <person name="Andreopoulos B."/>
            <person name="Lipzen A."/>
            <person name="Chen C."/>
            <person name="Yan M."/>
            <person name="Daum C."/>
            <person name="Ng V."/>
            <person name="Clum A."/>
            <person name="Steindorff A."/>
            <person name="Ohm R.A."/>
            <person name="Martin F."/>
            <person name="Silar P."/>
            <person name="Natvig D.O."/>
            <person name="Lalanne C."/>
            <person name="Gautier V."/>
            <person name="Ament-Velasquez S.L."/>
            <person name="Kruys A."/>
            <person name="Hutchinson M.I."/>
            <person name="Powell A.J."/>
            <person name="Barry K."/>
            <person name="Miller A.N."/>
            <person name="Grigoriev I.V."/>
            <person name="Debuchy R."/>
            <person name="Gladieux P."/>
            <person name="Hiltunen Thoren M."/>
            <person name="Johannesson H."/>
        </authorList>
    </citation>
    <scope>NUCLEOTIDE SEQUENCE</scope>
    <source>
        <strain evidence="7">PSN324</strain>
    </source>
</reference>
<dbReference type="PANTHER" id="PTHR12483:SF73">
    <property type="entry name" value="COPPER TRANSPORT PROTEIN CTR3"/>
    <property type="match status" value="1"/>
</dbReference>